<reference evidence="1 2" key="1">
    <citation type="submission" date="2011-10" db="EMBL/GenBank/DDBJ databases">
        <title>The Genome Sequence of Enterococcus saccharolyticus 30_1.</title>
        <authorList>
            <consortium name="The Broad Institute Genome Sequencing Platform"/>
            <person name="Earl A."/>
            <person name="Ward D."/>
            <person name="Feldgarden M."/>
            <person name="Gevers D."/>
            <person name="Daigneault M."/>
            <person name="Strauss J."/>
            <person name="Allen-Vercoe E."/>
            <person name="Young S.K."/>
            <person name="Zeng Q."/>
            <person name="Gargeya S."/>
            <person name="Fitzgerald M."/>
            <person name="Haas B."/>
            <person name="Abouelleil A."/>
            <person name="Alvarado L."/>
            <person name="Arachchi H.M."/>
            <person name="Berlin A."/>
            <person name="Brown A."/>
            <person name="Chapman S.B."/>
            <person name="Chen Z."/>
            <person name="Dunbar C."/>
            <person name="Freedman E."/>
            <person name="Gearin G."/>
            <person name="Gellesch M."/>
            <person name="Goldberg J."/>
            <person name="Griggs A."/>
            <person name="Gujja S."/>
            <person name="Heiman D."/>
            <person name="Howarth C."/>
            <person name="Larson L."/>
            <person name="Lui A."/>
            <person name="MacDonald P.J.P."/>
            <person name="Montmayeur A."/>
            <person name="Murphy C."/>
            <person name="Neiman D."/>
            <person name="Pearson M."/>
            <person name="Priest M."/>
            <person name="Roberts A."/>
            <person name="Saif S."/>
            <person name="Shea T."/>
            <person name="Shenoy N."/>
            <person name="Sisk P."/>
            <person name="Stolte C."/>
            <person name="Sykes S."/>
            <person name="Wortman J."/>
            <person name="Nusbaum C."/>
            <person name="Birren B."/>
        </authorList>
    </citation>
    <scope>NUCLEOTIDE SEQUENCE [LARGE SCALE GENOMIC DNA]</scope>
    <source>
        <strain evidence="1 2">30_1</strain>
    </source>
</reference>
<evidence type="ECO:0000313" key="1">
    <source>
        <dbReference type="EMBL" id="EHG28419.1"/>
    </source>
</evidence>
<name>A0AA87FGY1_9ENTE</name>
<evidence type="ECO:0000313" key="2">
    <source>
        <dbReference type="Proteomes" id="UP000004393"/>
    </source>
</evidence>
<dbReference type="RefSeq" id="WP_005472039.1">
    <property type="nucleotide sequence ID" value="NZ_JH376940.1"/>
</dbReference>
<dbReference type="EMBL" id="ADLY01000037">
    <property type="protein sequence ID" value="EHG28419.1"/>
    <property type="molecule type" value="Genomic_DNA"/>
</dbReference>
<keyword evidence="2" id="KW-1185">Reference proteome</keyword>
<comment type="caution">
    <text evidence="1">The sequence shown here is derived from an EMBL/GenBank/DDBJ whole genome shotgun (WGS) entry which is preliminary data.</text>
</comment>
<gene>
    <name evidence="1" type="ORF">HMPREF9478_01820</name>
</gene>
<protein>
    <submittedName>
        <fullName evidence="1">Uncharacterized protein</fullName>
    </submittedName>
</protein>
<organism evidence="1 2">
    <name type="scientific">Enterococcus saccharolyticus 30_1</name>
    <dbReference type="NCBI Taxonomy" id="742813"/>
    <lineage>
        <taxon>Bacteria</taxon>
        <taxon>Bacillati</taxon>
        <taxon>Bacillota</taxon>
        <taxon>Bacilli</taxon>
        <taxon>Lactobacillales</taxon>
        <taxon>Enterococcaceae</taxon>
        <taxon>Enterococcus</taxon>
    </lineage>
</organism>
<sequence>MTEIKRQKLLVDSVLCTVEREIIEEWADLTAEDYWYALTTRAEYLTNMLNALRDKGVNVDSIQVMHYVDQALNYMVSNPPR</sequence>
<dbReference type="Proteomes" id="UP000004393">
    <property type="component" value="Unassembled WGS sequence"/>
</dbReference>
<dbReference type="AlphaFoldDB" id="A0AA87FGY1"/>
<proteinExistence type="predicted"/>
<accession>A0AA87FGY1</accession>